<feature type="compositionally biased region" description="Polar residues" evidence="1">
    <location>
        <begin position="49"/>
        <end position="71"/>
    </location>
</feature>
<dbReference type="Proteomes" id="UP001161247">
    <property type="component" value="Chromosome 2"/>
</dbReference>
<evidence type="ECO:0000313" key="3">
    <source>
        <dbReference type="Proteomes" id="UP001161247"/>
    </source>
</evidence>
<dbReference type="AlphaFoldDB" id="A0AAV1CJQ3"/>
<proteinExistence type="predicted"/>
<feature type="region of interest" description="Disordered" evidence="1">
    <location>
        <begin position="1"/>
        <end position="77"/>
    </location>
</feature>
<protein>
    <submittedName>
        <fullName evidence="2">OLC1v1031909C1</fullName>
    </submittedName>
</protein>
<keyword evidence="3" id="KW-1185">Reference proteome</keyword>
<evidence type="ECO:0000256" key="1">
    <source>
        <dbReference type="SAM" id="MobiDB-lite"/>
    </source>
</evidence>
<organism evidence="2 3">
    <name type="scientific">Oldenlandia corymbosa var. corymbosa</name>
    <dbReference type="NCBI Taxonomy" id="529605"/>
    <lineage>
        <taxon>Eukaryota</taxon>
        <taxon>Viridiplantae</taxon>
        <taxon>Streptophyta</taxon>
        <taxon>Embryophyta</taxon>
        <taxon>Tracheophyta</taxon>
        <taxon>Spermatophyta</taxon>
        <taxon>Magnoliopsida</taxon>
        <taxon>eudicotyledons</taxon>
        <taxon>Gunneridae</taxon>
        <taxon>Pentapetalae</taxon>
        <taxon>asterids</taxon>
        <taxon>lamiids</taxon>
        <taxon>Gentianales</taxon>
        <taxon>Rubiaceae</taxon>
        <taxon>Rubioideae</taxon>
        <taxon>Spermacoceae</taxon>
        <taxon>Hedyotis-Oldenlandia complex</taxon>
        <taxon>Oldenlandia</taxon>
    </lineage>
</organism>
<name>A0AAV1CJQ3_OLDCO</name>
<gene>
    <name evidence="2" type="ORF">OLC1_LOCUS6756</name>
</gene>
<dbReference type="EMBL" id="OX459119">
    <property type="protein sequence ID" value="CAI9095879.1"/>
    <property type="molecule type" value="Genomic_DNA"/>
</dbReference>
<accession>A0AAV1CJQ3</accession>
<reference evidence="2" key="1">
    <citation type="submission" date="2023-03" db="EMBL/GenBank/DDBJ databases">
        <authorList>
            <person name="Julca I."/>
        </authorList>
    </citation>
    <scope>NUCLEOTIDE SEQUENCE</scope>
</reference>
<sequence length="125" mass="13384">MQKMDMHHSKQQVKQPSQEKQKQPQMSRVAFRQEGTSQAMRSRVETVAQAVTPQGATTAGQPPLSDANSGPSKVGQPALHNTEVAQHTDVVVAMPQMELVAQSLIAETAAVNQSASQDVVAVVVE</sequence>
<evidence type="ECO:0000313" key="2">
    <source>
        <dbReference type="EMBL" id="CAI9095879.1"/>
    </source>
</evidence>